<organism evidence="3">
    <name type="scientific">Stegastes partitus</name>
    <name type="common">bicolor damselfish</name>
    <dbReference type="NCBI Taxonomy" id="144197"/>
    <lineage>
        <taxon>Eukaryota</taxon>
        <taxon>Metazoa</taxon>
        <taxon>Chordata</taxon>
        <taxon>Craniata</taxon>
        <taxon>Vertebrata</taxon>
        <taxon>Euteleostomi</taxon>
        <taxon>Actinopterygii</taxon>
        <taxon>Neopterygii</taxon>
        <taxon>Teleostei</taxon>
        <taxon>Neoteleostei</taxon>
        <taxon>Acanthomorphata</taxon>
        <taxon>Ovalentaria</taxon>
        <taxon>Pomacentridae</taxon>
        <taxon>Stegastes</taxon>
    </lineage>
</organism>
<keyword evidence="1" id="KW-0175">Coiled coil</keyword>
<feature type="compositionally biased region" description="Polar residues" evidence="2">
    <location>
        <begin position="8"/>
        <end position="31"/>
    </location>
</feature>
<evidence type="ECO:0000256" key="1">
    <source>
        <dbReference type="SAM" id="Coils"/>
    </source>
</evidence>
<dbReference type="InterPro" id="IPR004244">
    <property type="entry name" value="Transposase_22"/>
</dbReference>
<dbReference type="AlphaFoldDB" id="A0A3B4ZED7"/>
<dbReference type="STRING" id="144197.ENSSPAP00000005926"/>
<dbReference type="GeneTree" id="ENSGT00970000194218"/>
<sequence length="324" mass="36140">MAGKSTRGKQTTLLQVRPISPNQPAASVNKGSSGGADLDVANSTIDTEAIRRELLSSLRKDLIDTLKTEVRNVLESEMATVRADINAARSDLREYREAITSELSSLNVTVKGMEESLSTCTDDISQLQREVRRLTAVTDTLQNKCDDLEARSRRNNVRLVGVPEAQACSASAVSALLQQAFGLKDAPLLDRAHRSLLPVPGRGNPPRVIMARFHYYQDCANILRLAREKQRIKINGMSLSVFPDYTAKTAKARAAYNDIRQQLRGIEGVRFGILYPARLRITYNNEEKTFSTPDEAQNFKYCTFCLSKSLNMCLFFPKYNVLLC</sequence>
<dbReference type="Ensembl" id="ENSSPAT00000006043.1">
    <property type="protein sequence ID" value="ENSSPAP00000005926.1"/>
    <property type="gene ID" value="ENSSPAG00000004586.1"/>
</dbReference>
<dbReference type="SUPFAM" id="SSF58100">
    <property type="entry name" value="Bacterial hemolysins"/>
    <property type="match status" value="1"/>
</dbReference>
<proteinExistence type="predicted"/>
<evidence type="ECO:0008006" key="4">
    <source>
        <dbReference type="Google" id="ProtNLM"/>
    </source>
</evidence>
<dbReference type="Gene3D" id="1.10.287.1490">
    <property type="match status" value="1"/>
</dbReference>
<dbReference type="InterPro" id="IPR042566">
    <property type="entry name" value="L1_C"/>
</dbReference>
<feature type="coiled-coil region" evidence="1">
    <location>
        <begin position="71"/>
        <end position="151"/>
    </location>
</feature>
<reference evidence="3" key="1">
    <citation type="submission" date="2023-09" db="UniProtKB">
        <authorList>
            <consortium name="Ensembl"/>
        </authorList>
    </citation>
    <scope>IDENTIFICATION</scope>
</reference>
<accession>A0A3B4ZED7</accession>
<feature type="region of interest" description="Disordered" evidence="2">
    <location>
        <begin position="1"/>
        <end position="39"/>
    </location>
</feature>
<name>A0A3B4ZED7_9TELE</name>
<dbReference type="PANTHER" id="PTHR11505">
    <property type="entry name" value="L1 TRANSPOSABLE ELEMENT-RELATED"/>
    <property type="match status" value="1"/>
</dbReference>
<evidence type="ECO:0000313" key="3">
    <source>
        <dbReference type="Ensembl" id="ENSSPAP00000005926.1"/>
    </source>
</evidence>
<evidence type="ECO:0000256" key="2">
    <source>
        <dbReference type="SAM" id="MobiDB-lite"/>
    </source>
</evidence>
<dbReference type="Gene3D" id="3.30.250.20">
    <property type="entry name" value="L1 transposable element, C-terminal domain"/>
    <property type="match status" value="1"/>
</dbReference>
<protein>
    <recommendedName>
        <fullName evidence="4">L1 transposable element RRM domain-containing protein</fullName>
    </recommendedName>
</protein>